<dbReference type="SUPFAM" id="SSF56176">
    <property type="entry name" value="FAD-binding/transporter-associated domain-like"/>
    <property type="match status" value="1"/>
</dbReference>
<dbReference type="RefSeq" id="XP_033653432.1">
    <property type="nucleotide sequence ID" value="XM_033800948.1"/>
</dbReference>
<dbReference type="Gene3D" id="3.30.465.10">
    <property type="match status" value="1"/>
</dbReference>
<organism evidence="7 8">
    <name type="scientific">Westerdykella ornata</name>
    <dbReference type="NCBI Taxonomy" id="318751"/>
    <lineage>
        <taxon>Eukaryota</taxon>
        <taxon>Fungi</taxon>
        <taxon>Dikarya</taxon>
        <taxon>Ascomycota</taxon>
        <taxon>Pezizomycotina</taxon>
        <taxon>Dothideomycetes</taxon>
        <taxon>Pleosporomycetidae</taxon>
        <taxon>Pleosporales</taxon>
        <taxon>Sporormiaceae</taxon>
        <taxon>Westerdykella</taxon>
    </lineage>
</organism>
<dbReference type="GO" id="GO:0016491">
    <property type="term" value="F:oxidoreductase activity"/>
    <property type="evidence" value="ECO:0007669"/>
    <property type="project" value="UniProtKB-KW"/>
</dbReference>
<dbReference type="Pfam" id="PF01565">
    <property type="entry name" value="FAD_binding_4"/>
    <property type="match status" value="1"/>
</dbReference>
<sequence>MVIKYAFFTFPFLCSALAYNKVAADTCGAVGNRSDILIRRSLAPEYIEEQDNYWSTGCGAMKPSCILYPSSAEEVAAIVRVLNENKEPFVVKSGGHNPNRGFASIANGPLISTKYLNEVTFNPDSMTVRIGPGNDWDEVQAVLQKSGVAAVGGRIGGVGVGGYMLGGGLSFMSTEYGWAANNVVEFEVVLANASIVTASKDSHPDLFKALKGGGNNYGVVTAFTVLAHPQGQIWGGNLMFTANQTPALLTAIREFTENYPDEKAAIIMTTQLSAVGAIDMWLMFLFYDGPTPPPGTFDVFTNIGPILNNCKTRDYDELLTYNNFGIVKGSVYTITTETTPVPPSEHGAEVLGAYYNHWRNITEGLLAVPGFLGAMALQPIPKRLARKAKEMGGDLLDLDDDVDRLIIEVNYSYLSASDDKKIDKALQKFYKGTGDLIRRFQKNGKLPKAYLPLFANDGYYRQDYFGRLRTADFARRVRDRYDPEGFFATRTGGFKL</sequence>
<evidence type="ECO:0000256" key="2">
    <source>
        <dbReference type="ARBA" id="ARBA00022630"/>
    </source>
</evidence>
<dbReference type="PROSITE" id="PS51387">
    <property type="entry name" value="FAD_PCMH"/>
    <property type="match status" value="1"/>
</dbReference>
<keyword evidence="3" id="KW-0274">FAD</keyword>
<evidence type="ECO:0000259" key="6">
    <source>
        <dbReference type="PROSITE" id="PS51387"/>
    </source>
</evidence>
<evidence type="ECO:0000313" key="8">
    <source>
        <dbReference type="Proteomes" id="UP000800097"/>
    </source>
</evidence>
<evidence type="ECO:0000256" key="5">
    <source>
        <dbReference type="SAM" id="SignalP"/>
    </source>
</evidence>
<dbReference type="GeneID" id="54554123"/>
<evidence type="ECO:0000256" key="3">
    <source>
        <dbReference type="ARBA" id="ARBA00022827"/>
    </source>
</evidence>
<keyword evidence="2" id="KW-0285">Flavoprotein</keyword>
<accession>A0A6A6JIH3</accession>
<name>A0A6A6JIH3_WESOR</name>
<dbReference type="PANTHER" id="PTHR42973:SF13">
    <property type="entry name" value="FAD-BINDING PCMH-TYPE DOMAIN-CONTAINING PROTEIN"/>
    <property type="match status" value="1"/>
</dbReference>
<dbReference type="InterPro" id="IPR050416">
    <property type="entry name" value="FAD-linked_Oxidoreductase"/>
</dbReference>
<evidence type="ECO:0000313" key="7">
    <source>
        <dbReference type="EMBL" id="KAF2275893.1"/>
    </source>
</evidence>
<dbReference type="InterPro" id="IPR036318">
    <property type="entry name" value="FAD-bd_PCMH-like_sf"/>
</dbReference>
<dbReference type="AlphaFoldDB" id="A0A6A6JIH3"/>
<proteinExistence type="inferred from homology"/>
<reference evidence="7" key="1">
    <citation type="journal article" date="2020" name="Stud. Mycol.">
        <title>101 Dothideomycetes genomes: a test case for predicting lifestyles and emergence of pathogens.</title>
        <authorList>
            <person name="Haridas S."/>
            <person name="Albert R."/>
            <person name="Binder M."/>
            <person name="Bloem J."/>
            <person name="Labutti K."/>
            <person name="Salamov A."/>
            <person name="Andreopoulos B."/>
            <person name="Baker S."/>
            <person name="Barry K."/>
            <person name="Bills G."/>
            <person name="Bluhm B."/>
            <person name="Cannon C."/>
            <person name="Castanera R."/>
            <person name="Culley D."/>
            <person name="Daum C."/>
            <person name="Ezra D."/>
            <person name="Gonzalez J."/>
            <person name="Henrissat B."/>
            <person name="Kuo A."/>
            <person name="Liang C."/>
            <person name="Lipzen A."/>
            <person name="Lutzoni F."/>
            <person name="Magnuson J."/>
            <person name="Mondo S."/>
            <person name="Nolan M."/>
            <person name="Ohm R."/>
            <person name="Pangilinan J."/>
            <person name="Park H.-J."/>
            <person name="Ramirez L."/>
            <person name="Alfaro M."/>
            <person name="Sun H."/>
            <person name="Tritt A."/>
            <person name="Yoshinaga Y."/>
            <person name="Zwiers L.-H."/>
            <person name="Turgeon B."/>
            <person name="Goodwin S."/>
            <person name="Spatafora J."/>
            <person name="Crous P."/>
            <person name="Grigoriev I."/>
        </authorList>
    </citation>
    <scope>NUCLEOTIDE SEQUENCE</scope>
    <source>
        <strain evidence="7">CBS 379.55</strain>
    </source>
</reference>
<dbReference type="InterPro" id="IPR016169">
    <property type="entry name" value="FAD-bd_PCMH_sub2"/>
</dbReference>
<evidence type="ECO:0000256" key="1">
    <source>
        <dbReference type="ARBA" id="ARBA00005466"/>
    </source>
</evidence>
<dbReference type="OrthoDB" id="2151789at2759"/>
<keyword evidence="4" id="KW-0560">Oxidoreductase</keyword>
<gene>
    <name evidence="7" type="ORF">EI97DRAFT_458892</name>
</gene>
<dbReference type="GO" id="GO:0071949">
    <property type="term" value="F:FAD binding"/>
    <property type="evidence" value="ECO:0007669"/>
    <property type="project" value="InterPro"/>
</dbReference>
<feature type="domain" description="FAD-binding PCMH-type" evidence="6">
    <location>
        <begin position="59"/>
        <end position="230"/>
    </location>
</feature>
<dbReference type="InterPro" id="IPR006094">
    <property type="entry name" value="Oxid_FAD_bind_N"/>
</dbReference>
<comment type="similarity">
    <text evidence="1">Belongs to the oxygen-dependent FAD-linked oxidoreductase family.</text>
</comment>
<feature type="chain" id="PRO_5025536402" evidence="5">
    <location>
        <begin position="25"/>
        <end position="496"/>
    </location>
</feature>
<dbReference type="EMBL" id="ML986495">
    <property type="protein sequence ID" value="KAF2275893.1"/>
    <property type="molecule type" value="Genomic_DNA"/>
</dbReference>
<dbReference type="Proteomes" id="UP000800097">
    <property type="component" value="Unassembled WGS sequence"/>
</dbReference>
<dbReference type="PANTHER" id="PTHR42973">
    <property type="entry name" value="BINDING OXIDOREDUCTASE, PUTATIVE (AFU_ORTHOLOGUE AFUA_1G17690)-RELATED"/>
    <property type="match status" value="1"/>
</dbReference>
<feature type="signal peptide" evidence="5">
    <location>
        <begin position="1"/>
        <end position="24"/>
    </location>
</feature>
<dbReference type="InterPro" id="IPR016166">
    <property type="entry name" value="FAD-bd_PCMH"/>
</dbReference>
<evidence type="ECO:0000256" key="4">
    <source>
        <dbReference type="ARBA" id="ARBA00023002"/>
    </source>
</evidence>
<keyword evidence="8" id="KW-1185">Reference proteome</keyword>
<keyword evidence="5" id="KW-0732">Signal</keyword>
<protein>
    <submittedName>
        <fullName evidence="7">FAD-binding domain-containing protein</fullName>
    </submittedName>
</protein>